<keyword evidence="2" id="KW-1185">Reference proteome</keyword>
<evidence type="ECO:0000313" key="1">
    <source>
        <dbReference type="EMBL" id="GKV13783.1"/>
    </source>
</evidence>
<name>A0AAV5JMW1_9ROSI</name>
<evidence type="ECO:0000313" key="2">
    <source>
        <dbReference type="Proteomes" id="UP001054252"/>
    </source>
</evidence>
<accession>A0AAV5JMW1</accession>
<dbReference type="AlphaFoldDB" id="A0AAV5JMW1"/>
<protein>
    <submittedName>
        <fullName evidence="1">Uncharacterized protein</fullName>
    </submittedName>
</protein>
<comment type="caution">
    <text evidence="1">The sequence shown here is derived from an EMBL/GenBank/DDBJ whole genome shotgun (WGS) entry which is preliminary data.</text>
</comment>
<proteinExistence type="predicted"/>
<sequence length="103" mass="11175">MLVSDFALDCCCSCMLANLCQGSLPWPRVSNDSLAEPYSSYHQNKYPDVDNSKGSAKVQPALTADFEDMSFGPYVEVGGQFMPLENMGVAPSTHVSVLHINTP</sequence>
<organism evidence="1 2">
    <name type="scientific">Rubroshorea leprosula</name>
    <dbReference type="NCBI Taxonomy" id="152421"/>
    <lineage>
        <taxon>Eukaryota</taxon>
        <taxon>Viridiplantae</taxon>
        <taxon>Streptophyta</taxon>
        <taxon>Embryophyta</taxon>
        <taxon>Tracheophyta</taxon>
        <taxon>Spermatophyta</taxon>
        <taxon>Magnoliopsida</taxon>
        <taxon>eudicotyledons</taxon>
        <taxon>Gunneridae</taxon>
        <taxon>Pentapetalae</taxon>
        <taxon>rosids</taxon>
        <taxon>malvids</taxon>
        <taxon>Malvales</taxon>
        <taxon>Dipterocarpaceae</taxon>
        <taxon>Rubroshorea</taxon>
    </lineage>
</organism>
<reference evidence="1 2" key="1">
    <citation type="journal article" date="2021" name="Commun. Biol.">
        <title>The genome of Shorea leprosula (Dipterocarpaceae) highlights the ecological relevance of drought in aseasonal tropical rainforests.</title>
        <authorList>
            <person name="Ng K.K.S."/>
            <person name="Kobayashi M.J."/>
            <person name="Fawcett J.A."/>
            <person name="Hatakeyama M."/>
            <person name="Paape T."/>
            <person name="Ng C.H."/>
            <person name="Ang C.C."/>
            <person name="Tnah L.H."/>
            <person name="Lee C.T."/>
            <person name="Nishiyama T."/>
            <person name="Sese J."/>
            <person name="O'Brien M.J."/>
            <person name="Copetti D."/>
            <person name="Mohd Noor M.I."/>
            <person name="Ong R.C."/>
            <person name="Putra M."/>
            <person name="Sireger I.Z."/>
            <person name="Indrioko S."/>
            <person name="Kosugi Y."/>
            <person name="Izuno A."/>
            <person name="Isagi Y."/>
            <person name="Lee S.L."/>
            <person name="Shimizu K.K."/>
        </authorList>
    </citation>
    <scope>NUCLEOTIDE SEQUENCE [LARGE SCALE GENOMIC DNA]</scope>
    <source>
        <strain evidence="1">214</strain>
    </source>
</reference>
<gene>
    <name evidence="1" type="ORF">SLEP1_g24762</name>
</gene>
<dbReference type="EMBL" id="BPVZ01000039">
    <property type="protein sequence ID" value="GKV13783.1"/>
    <property type="molecule type" value="Genomic_DNA"/>
</dbReference>
<dbReference type="Proteomes" id="UP001054252">
    <property type="component" value="Unassembled WGS sequence"/>
</dbReference>